<dbReference type="Pfam" id="PF00333">
    <property type="entry name" value="Ribosomal_S5"/>
    <property type="match status" value="1"/>
</dbReference>
<evidence type="ECO:0000256" key="8">
    <source>
        <dbReference type="ARBA" id="ARBA00035156"/>
    </source>
</evidence>
<dbReference type="NCBIfam" id="TIGR01021">
    <property type="entry name" value="rpsE_bact"/>
    <property type="match status" value="1"/>
</dbReference>
<reference evidence="12" key="1">
    <citation type="submission" date="2023-03" db="EMBL/GenBank/DDBJ databases">
        <authorList>
            <person name="Steffen K."/>
            <person name="Cardenas P."/>
        </authorList>
    </citation>
    <scope>NUCLEOTIDE SEQUENCE</scope>
</reference>
<protein>
    <recommendedName>
        <fullName evidence="8">Small ribosomal subunit protein uS5c</fullName>
    </recommendedName>
</protein>
<evidence type="ECO:0000256" key="4">
    <source>
        <dbReference type="ARBA" id="ARBA00022884"/>
    </source>
</evidence>
<dbReference type="Pfam" id="PF03719">
    <property type="entry name" value="Ribosomal_S5_C"/>
    <property type="match status" value="1"/>
</dbReference>
<evidence type="ECO:0000313" key="13">
    <source>
        <dbReference type="Proteomes" id="UP001174909"/>
    </source>
</evidence>
<dbReference type="InterPro" id="IPR000851">
    <property type="entry name" value="Ribosomal_uS5"/>
</dbReference>
<accession>A0AA35WXQ0</accession>
<evidence type="ECO:0000256" key="2">
    <source>
        <dbReference type="ARBA" id="ARBA00008945"/>
    </source>
</evidence>
<comment type="caution">
    <text evidence="12">The sequence shown here is derived from an EMBL/GenBank/DDBJ whole genome shotgun (WGS) entry which is preliminary data.</text>
</comment>
<name>A0AA35WXQ0_GEOBA</name>
<dbReference type="GO" id="GO:0015935">
    <property type="term" value="C:small ribosomal subunit"/>
    <property type="evidence" value="ECO:0007669"/>
    <property type="project" value="InterPro"/>
</dbReference>
<dbReference type="Gene3D" id="3.30.420.100">
    <property type="match status" value="1"/>
</dbReference>
<dbReference type="SUPFAM" id="SSF53137">
    <property type="entry name" value="Translational machinery components"/>
    <property type="match status" value="1"/>
</dbReference>
<dbReference type="PANTHER" id="PTHR48277:SF1">
    <property type="entry name" value="MITOCHONDRIAL RIBOSOMAL PROTEIN S5"/>
    <property type="match status" value="1"/>
</dbReference>
<evidence type="ECO:0000256" key="6">
    <source>
        <dbReference type="ARBA" id="ARBA00023274"/>
    </source>
</evidence>
<dbReference type="PROSITE" id="PS50881">
    <property type="entry name" value="S5_DSRBD"/>
    <property type="match status" value="1"/>
</dbReference>
<keyword evidence="4" id="KW-0694">RNA-binding</keyword>
<sequence>MTVFKSNRYTYVQVIDDDAEHTVVAVSNREAAVDVPNRARRPRPSRYRERGDRGDGFEKLVRLNRIAVVKGGRRFSFSAVMVVGDRNGHVGYGFGKAAYVADAIRKGSERARRNMVSVPLRAGTIPHQVNGVFKGAKVLLKPAAPGTGVIAGGPVRAVLEAAGVRDALSKSLGSQNSMNLVKAVFEGLGQIMEASEVAARRGKTVAELWR</sequence>
<dbReference type="SUPFAM" id="SSF54211">
    <property type="entry name" value="Ribosomal protein S5 domain 2-like"/>
    <property type="match status" value="1"/>
</dbReference>
<keyword evidence="13" id="KW-1185">Reference proteome</keyword>
<evidence type="ECO:0000256" key="7">
    <source>
        <dbReference type="ARBA" id="ARBA00025844"/>
    </source>
</evidence>
<evidence type="ECO:0000256" key="3">
    <source>
        <dbReference type="ARBA" id="ARBA00022730"/>
    </source>
</evidence>
<dbReference type="Gene3D" id="3.30.230.10">
    <property type="match status" value="1"/>
</dbReference>
<evidence type="ECO:0000313" key="12">
    <source>
        <dbReference type="EMBL" id="CAI8036714.1"/>
    </source>
</evidence>
<dbReference type="InterPro" id="IPR005712">
    <property type="entry name" value="Ribosomal_uS5_bac-type"/>
</dbReference>
<keyword evidence="3" id="KW-0699">rRNA-binding</keyword>
<comment type="function">
    <text evidence="1">With S4 and S12 plays an important role in translational accuracy.</text>
</comment>
<evidence type="ECO:0000256" key="9">
    <source>
        <dbReference type="PROSITE-ProRule" id="PRU00268"/>
    </source>
</evidence>
<dbReference type="Proteomes" id="UP001174909">
    <property type="component" value="Unassembled WGS sequence"/>
</dbReference>
<organism evidence="12 13">
    <name type="scientific">Geodia barretti</name>
    <name type="common">Barrett's horny sponge</name>
    <dbReference type="NCBI Taxonomy" id="519541"/>
    <lineage>
        <taxon>Eukaryota</taxon>
        <taxon>Metazoa</taxon>
        <taxon>Porifera</taxon>
        <taxon>Demospongiae</taxon>
        <taxon>Heteroscleromorpha</taxon>
        <taxon>Tetractinellida</taxon>
        <taxon>Astrophorina</taxon>
        <taxon>Geodiidae</taxon>
        <taxon>Geodia</taxon>
    </lineage>
</organism>
<gene>
    <name evidence="12" type="ORF">GBAR_LOCUS20559</name>
</gene>
<dbReference type="SUPFAM" id="SSF54768">
    <property type="entry name" value="dsRNA-binding domain-like"/>
    <property type="match status" value="1"/>
</dbReference>
<comment type="subunit">
    <text evidence="7">Part of the 30S ribosomal subunit. Contacts protein S4.</text>
</comment>
<dbReference type="AlphaFoldDB" id="A0AA35WXQ0"/>
<comment type="similarity">
    <text evidence="2 10">Belongs to the universal ribosomal protein uS5 family.</text>
</comment>
<dbReference type="Gene3D" id="3.30.160.20">
    <property type="match status" value="1"/>
</dbReference>
<dbReference type="GO" id="GO:0006412">
    <property type="term" value="P:translation"/>
    <property type="evidence" value="ECO:0007669"/>
    <property type="project" value="InterPro"/>
</dbReference>
<dbReference type="GO" id="GO:0019843">
    <property type="term" value="F:rRNA binding"/>
    <property type="evidence" value="ECO:0007669"/>
    <property type="project" value="UniProtKB-KW"/>
</dbReference>
<dbReference type="GO" id="GO:0005737">
    <property type="term" value="C:cytoplasm"/>
    <property type="evidence" value="ECO:0007669"/>
    <property type="project" value="UniProtKB-ARBA"/>
</dbReference>
<dbReference type="EMBL" id="CASHTH010002890">
    <property type="protein sequence ID" value="CAI8036714.1"/>
    <property type="molecule type" value="Genomic_DNA"/>
</dbReference>
<feature type="domain" description="S5 DRBM" evidence="11">
    <location>
        <begin position="56"/>
        <end position="118"/>
    </location>
</feature>
<evidence type="ECO:0000256" key="1">
    <source>
        <dbReference type="ARBA" id="ARBA00002524"/>
    </source>
</evidence>
<evidence type="ECO:0000256" key="5">
    <source>
        <dbReference type="ARBA" id="ARBA00022980"/>
    </source>
</evidence>
<keyword evidence="5 9" id="KW-0689">Ribosomal protein</keyword>
<dbReference type="HAMAP" id="MF_01307_B">
    <property type="entry name" value="Ribosomal_uS5_B"/>
    <property type="match status" value="1"/>
</dbReference>
<dbReference type="InterPro" id="IPR005324">
    <property type="entry name" value="Ribosomal_uS5_C"/>
</dbReference>
<dbReference type="InterPro" id="IPR020568">
    <property type="entry name" value="Ribosomal_Su5_D2-typ_SF"/>
</dbReference>
<proteinExistence type="inferred from homology"/>
<evidence type="ECO:0000259" key="11">
    <source>
        <dbReference type="PROSITE" id="PS50881"/>
    </source>
</evidence>
<dbReference type="PANTHER" id="PTHR48277">
    <property type="entry name" value="MITOCHONDRIAL RIBOSOMAL PROTEIN S5"/>
    <property type="match status" value="1"/>
</dbReference>
<dbReference type="InterPro" id="IPR014721">
    <property type="entry name" value="Ribsml_uS5_D2-typ_fold_subgr"/>
</dbReference>
<dbReference type="InterPro" id="IPR013810">
    <property type="entry name" value="Ribosomal_uS5_N"/>
</dbReference>
<keyword evidence="6 9" id="KW-0687">Ribonucleoprotein</keyword>
<dbReference type="GO" id="GO:0003735">
    <property type="term" value="F:structural constituent of ribosome"/>
    <property type="evidence" value="ECO:0007669"/>
    <property type="project" value="UniProtKB-UniRule"/>
</dbReference>
<dbReference type="FunFam" id="3.30.230.10:FF:000002">
    <property type="entry name" value="30S ribosomal protein S5"/>
    <property type="match status" value="1"/>
</dbReference>
<evidence type="ECO:0000256" key="10">
    <source>
        <dbReference type="RuleBase" id="RU003823"/>
    </source>
</evidence>